<sequence>MPQSLISLLEPLIGQIFQIDGKTGVLIDVLVDPPALVLRDITETTEVRLDYLGRPQAASTPNWTLSLYGESGNVLHPDLQRQLEPELATALNRLLAD</sequence>
<dbReference type="Proteomes" id="UP000078596">
    <property type="component" value="Chromosome"/>
</dbReference>
<dbReference type="EMBL" id="CP016027">
    <property type="protein sequence ID" value="ANJ66458.1"/>
    <property type="molecule type" value="Genomic_DNA"/>
</dbReference>
<name>A0A191ZF13_9GAMM</name>
<organism evidence="1 2">
    <name type="scientific">Halothiobacillus diazotrophicus</name>
    <dbReference type="NCBI Taxonomy" id="1860122"/>
    <lineage>
        <taxon>Bacteria</taxon>
        <taxon>Pseudomonadati</taxon>
        <taxon>Pseudomonadota</taxon>
        <taxon>Gammaproteobacteria</taxon>
        <taxon>Chromatiales</taxon>
        <taxon>Halothiobacillaceae</taxon>
        <taxon>Halothiobacillus</taxon>
    </lineage>
</organism>
<evidence type="ECO:0000313" key="1">
    <source>
        <dbReference type="EMBL" id="ANJ66458.1"/>
    </source>
</evidence>
<dbReference type="OrthoDB" id="9933981at2"/>
<gene>
    <name evidence="1" type="ORF">A9404_02845</name>
</gene>
<evidence type="ECO:0000313" key="2">
    <source>
        <dbReference type="Proteomes" id="UP000078596"/>
    </source>
</evidence>
<keyword evidence="2" id="KW-1185">Reference proteome</keyword>
<proteinExistence type="predicted"/>
<dbReference type="AlphaFoldDB" id="A0A191ZF13"/>
<protein>
    <submittedName>
        <fullName evidence="1">Uncharacterized protein</fullName>
    </submittedName>
</protein>
<dbReference type="RefSeq" id="WP_066098482.1">
    <property type="nucleotide sequence ID" value="NZ_CP016027.1"/>
</dbReference>
<reference evidence="1 2" key="1">
    <citation type="submission" date="2016-06" db="EMBL/GenBank/DDBJ databases">
        <title>Insight into the functional genes involving in sulfur oxidation in Pearl River water.</title>
        <authorList>
            <person name="Luo J."/>
            <person name="Tan X."/>
            <person name="Lin W."/>
        </authorList>
    </citation>
    <scope>NUCLEOTIDE SEQUENCE [LARGE SCALE GENOMIC DNA]</scope>
    <source>
        <strain evidence="1 2">LS2</strain>
    </source>
</reference>
<accession>A0A191ZF13</accession>
<dbReference type="KEGG" id="haz:A9404_02845"/>